<dbReference type="AlphaFoldDB" id="A0A6B8KFN9"/>
<organism evidence="1 2">
    <name type="scientific">Methylocystis heyeri</name>
    <dbReference type="NCBI Taxonomy" id="391905"/>
    <lineage>
        <taxon>Bacteria</taxon>
        <taxon>Pseudomonadati</taxon>
        <taxon>Pseudomonadota</taxon>
        <taxon>Alphaproteobacteria</taxon>
        <taxon>Hyphomicrobiales</taxon>
        <taxon>Methylocystaceae</taxon>
        <taxon>Methylocystis</taxon>
    </lineage>
</organism>
<keyword evidence="1" id="KW-0808">Transferase</keyword>
<evidence type="ECO:0000313" key="1">
    <source>
        <dbReference type="EMBL" id="QGM47146.1"/>
    </source>
</evidence>
<dbReference type="CDD" id="cd03801">
    <property type="entry name" value="GT4_PimA-like"/>
    <property type="match status" value="1"/>
</dbReference>
<evidence type="ECO:0000313" key="2">
    <source>
        <dbReference type="Proteomes" id="UP000309061"/>
    </source>
</evidence>
<sequence length="375" mass="41684">MREVYFFQKVVPHYREPLFRRLHQEYGWTVITAAEPPAGSGLSFVGDQPYLKRIPIDFFCNDPRYPTDILSVLKALPRDVALISEFSLYFPATYVFALARHVGRLNRLAFHTHGPNLARKPGSVLACLSDNVRLRLFKEADVVATYTEAGKNWISSVDPSIPTVTIENTIDIAGPRNAAANAQNAYRFGWPQMLFCGRLTKERNALLLFDVFAKVAERYPDARLVVIGGGEEANSLQQEWRNRGGDGRISLLEGIYEENLLAPWFLGSDIFVLPGPGGLSINHALAYGIPVVAFESGPRGAFHGPEIAYVVDNETGRLVASESGASGMASAIVELFDDQPGFERLKQRIPSFVNEKLQIETMVQNFRAVNEVLHS</sequence>
<dbReference type="KEGG" id="mhey:H2LOC_016400"/>
<reference evidence="1 2" key="1">
    <citation type="submission" date="2019-11" db="EMBL/GenBank/DDBJ databases">
        <title>The genome sequence of Methylocystis heyeri.</title>
        <authorList>
            <person name="Oshkin I.Y."/>
            <person name="Miroshnikov K."/>
            <person name="Dedysh S.N."/>
        </authorList>
    </citation>
    <scope>NUCLEOTIDE SEQUENCE [LARGE SCALE GENOMIC DNA]</scope>
    <source>
        <strain evidence="1 2">H2</strain>
    </source>
</reference>
<dbReference type="PANTHER" id="PTHR12526">
    <property type="entry name" value="GLYCOSYLTRANSFERASE"/>
    <property type="match status" value="1"/>
</dbReference>
<accession>A0A6B8KFN9</accession>
<dbReference type="Proteomes" id="UP000309061">
    <property type="component" value="Chromosome"/>
</dbReference>
<keyword evidence="2" id="KW-1185">Reference proteome</keyword>
<protein>
    <submittedName>
        <fullName evidence="1">Glycosyltransferase</fullName>
    </submittedName>
</protein>
<dbReference type="GO" id="GO:0016740">
    <property type="term" value="F:transferase activity"/>
    <property type="evidence" value="ECO:0007669"/>
    <property type="project" value="UniProtKB-KW"/>
</dbReference>
<dbReference type="EMBL" id="CP046052">
    <property type="protein sequence ID" value="QGM47146.1"/>
    <property type="molecule type" value="Genomic_DNA"/>
</dbReference>
<dbReference type="SUPFAM" id="SSF53756">
    <property type="entry name" value="UDP-Glycosyltransferase/glycogen phosphorylase"/>
    <property type="match status" value="1"/>
</dbReference>
<dbReference type="OrthoDB" id="9790710at2"/>
<name>A0A6B8KFN9_9HYPH</name>
<proteinExistence type="predicted"/>
<dbReference type="Pfam" id="PF13692">
    <property type="entry name" value="Glyco_trans_1_4"/>
    <property type="match status" value="1"/>
</dbReference>
<gene>
    <name evidence="1" type="ORF">H2LOC_016400</name>
</gene>
<dbReference type="Gene3D" id="3.40.50.2000">
    <property type="entry name" value="Glycogen Phosphorylase B"/>
    <property type="match status" value="2"/>
</dbReference>